<dbReference type="Pfam" id="PF13396">
    <property type="entry name" value="PLDc_N"/>
    <property type="match status" value="1"/>
</dbReference>
<reference evidence="15 16" key="1">
    <citation type="journal article" date="2018" name="Syst. Appl. Microbiol.">
        <title>Ereboglobus luteus gen. nov. sp. nov. from cockroach guts, and new insights into the oxygen relationship of the genera Opitutus and Didymococcus (Verrucomicrobia: Opitutaceae).</title>
        <authorList>
            <person name="Tegtmeier D."/>
            <person name="Belitz A."/>
            <person name="Radek R."/>
            <person name="Heimerl T."/>
            <person name="Brune A."/>
        </authorList>
    </citation>
    <scope>NUCLEOTIDE SEQUENCE [LARGE SCALE GENOMIC DNA]</scope>
    <source>
        <strain evidence="15 16">Ho45</strain>
    </source>
</reference>
<dbReference type="SUPFAM" id="SSF56024">
    <property type="entry name" value="Phospholipase D/nuclease"/>
    <property type="match status" value="2"/>
</dbReference>
<keyword evidence="4" id="KW-0808">Transferase</keyword>
<dbReference type="EMBL" id="CP023004">
    <property type="protein sequence ID" value="AWI08485.1"/>
    <property type="molecule type" value="Genomic_DNA"/>
</dbReference>
<keyword evidence="7 13" id="KW-1133">Transmembrane helix</keyword>
<evidence type="ECO:0000256" key="12">
    <source>
        <dbReference type="NCBIfam" id="TIGR04265"/>
    </source>
</evidence>
<evidence type="ECO:0000256" key="11">
    <source>
        <dbReference type="ARBA" id="ARBA00023264"/>
    </source>
</evidence>
<keyword evidence="16" id="KW-1185">Reference proteome</keyword>
<dbReference type="PANTHER" id="PTHR21248">
    <property type="entry name" value="CARDIOLIPIN SYNTHASE"/>
    <property type="match status" value="1"/>
</dbReference>
<dbReference type="InterPro" id="IPR027379">
    <property type="entry name" value="CLS_N"/>
</dbReference>
<evidence type="ECO:0000259" key="14">
    <source>
        <dbReference type="PROSITE" id="PS50035"/>
    </source>
</evidence>
<dbReference type="SMART" id="SM00155">
    <property type="entry name" value="PLDc"/>
    <property type="match status" value="2"/>
</dbReference>
<dbReference type="AlphaFoldDB" id="A0A2U8E127"/>
<dbReference type="GO" id="GO:0005886">
    <property type="term" value="C:plasma membrane"/>
    <property type="evidence" value="ECO:0007669"/>
    <property type="project" value="UniProtKB-SubCell"/>
</dbReference>
<keyword evidence="8" id="KW-0443">Lipid metabolism</keyword>
<dbReference type="Pfam" id="PF13091">
    <property type="entry name" value="PLDc_2"/>
    <property type="match status" value="2"/>
</dbReference>
<dbReference type="NCBIfam" id="TIGR04265">
    <property type="entry name" value="bac_cardiolipin"/>
    <property type="match status" value="1"/>
</dbReference>
<gene>
    <name evidence="15" type="primary">cls</name>
    <name evidence="15" type="ORF">CKA38_03775</name>
</gene>
<dbReference type="Proteomes" id="UP000244896">
    <property type="component" value="Chromosome"/>
</dbReference>
<dbReference type="OrthoDB" id="9762009at2"/>
<dbReference type="PANTHER" id="PTHR21248:SF22">
    <property type="entry name" value="PHOSPHOLIPASE D"/>
    <property type="match status" value="1"/>
</dbReference>
<keyword evidence="11" id="KW-1208">Phospholipid metabolism</keyword>
<keyword evidence="9 13" id="KW-0472">Membrane</keyword>
<evidence type="ECO:0000313" key="15">
    <source>
        <dbReference type="EMBL" id="AWI08485.1"/>
    </source>
</evidence>
<evidence type="ECO:0000256" key="6">
    <source>
        <dbReference type="ARBA" id="ARBA00022737"/>
    </source>
</evidence>
<evidence type="ECO:0000256" key="3">
    <source>
        <dbReference type="ARBA" id="ARBA00022516"/>
    </source>
</evidence>
<dbReference type="GO" id="GO:0008808">
    <property type="term" value="F:cardiolipin synthase activity"/>
    <property type="evidence" value="ECO:0007669"/>
    <property type="project" value="UniProtKB-UniRule"/>
</dbReference>
<evidence type="ECO:0000256" key="9">
    <source>
        <dbReference type="ARBA" id="ARBA00023136"/>
    </source>
</evidence>
<evidence type="ECO:0000256" key="10">
    <source>
        <dbReference type="ARBA" id="ARBA00023209"/>
    </source>
</evidence>
<evidence type="ECO:0000256" key="5">
    <source>
        <dbReference type="ARBA" id="ARBA00022692"/>
    </source>
</evidence>
<dbReference type="GO" id="GO:0032049">
    <property type="term" value="P:cardiolipin biosynthetic process"/>
    <property type="evidence" value="ECO:0007669"/>
    <property type="project" value="UniProtKB-UniRule"/>
</dbReference>
<feature type="domain" description="PLD phosphodiesterase" evidence="14">
    <location>
        <begin position="252"/>
        <end position="279"/>
    </location>
</feature>
<dbReference type="KEGG" id="elut:CKA38_03775"/>
<dbReference type="InterPro" id="IPR022924">
    <property type="entry name" value="Cardiolipin_synthase"/>
</dbReference>
<feature type="domain" description="PLD phosphodiesterase" evidence="14">
    <location>
        <begin position="428"/>
        <end position="455"/>
    </location>
</feature>
<keyword evidence="5 13" id="KW-0812">Transmembrane</keyword>
<sequence length="515" mass="57706">MVAGCCVDVRAADVAHEAASGSIIDSVAAWASIVWDYVRSHTGAVVSVAYVLVQIAGVLTSIRAILTARTSQGAVAWVVALILMPVVSVPAYWVFGRSKFHGYVTLRRQRSAISAPTIQAALIRMRAKNMLVTPQFGEPFAIELLAHLPLTRGNDVELLIDGDDTFSSIFDGIDRAREYVLVQFYIIHDDDTGRELLSHLVAKVKEGVRCHVLFDEIGSSGLTRKYVRDMRAAGINVSAFNTRRGRWNRFQINFRNHRKIVVVDGREAWVGGLNVGDEYRSRDKKAGYWRDTHTRLAGPVVQCVQAVFLEDWHWATGEIPKFEWRPEVAPNGVSRVALCLPSAPSDELETATLFFLDAINTARTRIWIASPYFVPDEQFISALQLAALRGVDVRILIPDKADNFLVQLSAWSYIEELETVGIKTFRYTKGFMHHKVVVVDNAYSTIGTANFDNRSFRLNFELTMAFADRQFNEQVTKMLENDFACSRLATSAELNARGFWFRLAVRVAMLLAPVQ</sequence>
<accession>A0A2U8E127</accession>
<dbReference type="CDD" id="cd09155">
    <property type="entry name" value="PLDc_PaCLS_like_1"/>
    <property type="match status" value="1"/>
</dbReference>
<dbReference type="FunFam" id="3.30.870.10:FF:000014">
    <property type="entry name" value="Cardiolipin synthase"/>
    <property type="match status" value="1"/>
</dbReference>
<feature type="transmembrane region" description="Helical" evidence="13">
    <location>
        <begin position="74"/>
        <end position="95"/>
    </location>
</feature>
<evidence type="ECO:0000256" key="4">
    <source>
        <dbReference type="ARBA" id="ARBA00022679"/>
    </source>
</evidence>
<evidence type="ECO:0000256" key="1">
    <source>
        <dbReference type="ARBA" id="ARBA00004651"/>
    </source>
</evidence>
<evidence type="ECO:0000256" key="7">
    <source>
        <dbReference type="ARBA" id="ARBA00022989"/>
    </source>
</evidence>
<evidence type="ECO:0000313" key="16">
    <source>
        <dbReference type="Proteomes" id="UP000244896"/>
    </source>
</evidence>
<organism evidence="15 16">
    <name type="scientific">Ereboglobus luteus</name>
    <dbReference type="NCBI Taxonomy" id="1796921"/>
    <lineage>
        <taxon>Bacteria</taxon>
        <taxon>Pseudomonadati</taxon>
        <taxon>Verrucomicrobiota</taxon>
        <taxon>Opitutia</taxon>
        <taxon>Opitutales</taxon>
        <taxon>Opitutaceae</taxon>
        <taxon>Ereboglobus</taxon>
    </lineage>
</organism>
<name>A0A2U8E127_9BACT</name>
<keyword evidence="10" id="KW-0594">Phospholipid biosynthesis</keyword>
<comment type="subcellular location">
    <subcellularLocation>
        <location evidence="1">Cell membrane</location>
        <topology evidence="1">Multi-pass membrane protein</topology>
    </subcellularLocation>
</comment>
<keyword evidence="6" id="KW-0677">Repeat</keyword>
<dbReference type="InterPro" id="IPR001736">
    <property type="entry name" value="PLipase_D/transphosphatidylase"/>
</dbReference>
<dbReference type="EC" id="2.7.8.-" evidence="12"/>
<dbReference type="Gene3D" id="3.30.870.10">
    <property type="entry name" value="Endonuclease Chain A"/>
    <property type="match status" value="2"/>
</dbReference>
<evidence type="ECO:0000256" key="2">
    <source>
        <dbReference type="ARBA" id="ARBA00022475"/>
    </source>
</evidence>
<proteinExistence type="predicted"/>
<dbReference type="InterPro" id="IPR025202">
    <property type="entry name" value="PLD-like_dom"/>
</dbReference>
<evidence type="ECO:0000256" key="13">
    <source>
        <dbReference type="SAM" id="Phobius"/>
    </source>
</evidence>
<dbReference type="PROSITE" id="PS50035">
    <property type="entry name" value="PLD"/>
    <property type="match status" value="2"/>
</dbReference>
<keyword evidence="2" id="KW-1003">Cell membrane</keyword>
<evidence type="ECO:0000256" key="8">
    <source>
        <dbReference type="ARBA" id="ARBA00023098"/>
    </source>
</evidence>
<protein>
    <recommendedName>
        <fullName evidence="12">Cardiolipin synthase</fullName>
        <ecNumber evidence="12">2.7.8.-</ecNumber>
    </recommendedName>
</protein>
<keyword evidence="3" id="KW-0444">Lipid biosynthesis</keyword>
<feature type="transmembrane region" description="Helical" evidence="13">
    <location>
        <begin position="44"/>
        <end position="62"/>
    </location>
</feature>